<evidence type="ECO:0000313" key="3">
    <source>
        <dbReference type="EMBL" id="KAG8227661.1"/>
    </source>
</evidence>
<name>A0A8K0NZD0_LADFU</name>
<dbReference type="SUPFAM" id="SSF46689">
    <property type="entry name" value="Homeodomain-like"/>
    <property type="match status" value="1"/>
</dbReference>
<dbReference type="AlphaFoldDB" id="A0A8K0NZD0"/>
<dbReference type="Proteomes" id="UP000792457">
    <property type="component" value="Unassembled WGS sequence"/>
</dbReference>
<accession>A0A8K0NZD0</accession>
<organism evidence="3 4">
    <name type="scientific">Ladona fulva</name>
    <name type="common">Scarce chaser dragonfly</name>
    <name type="synonym">Libellula fulva</name>
    <dbReference type="NCBI Taxonomy" id="123851"/>
    <lineage>
        <taxon>Eukaryota</taxon>
        <taxon>Metazoa</taxon>
        <taxon>Ecdysozoa</taxon>
        <taxon>Arthropoda</taxon>
        <taxon>Hexapoda</taxon>
        <taxon>Insecta</taxon>
        <taxon>Pterygota</taxon>
        <taxon>Palaeoptera</taxon>
        <taxon>Odonata</taxon>
        <taxon>Epiprocta</taxon>
        <taxon>Anisoptera</taxon>
        <taxon>Libelluloidea</taxon>
        <taxon>Libellulidae</taxon>
        <taxon>Ladona</taxon>
    </lineage>
</organism>
<sequence>MVRNYKRKTERQKWSQDEMASAIQEVIEGRMGYSAASQAFSVPRTTLIDRIRNSFSEEQERELVEYTLLMEHRLFGLTLFDLRPSMISLKEMASTIPSTKSRKLLVQTGFMGFLRDVLK</sequence>
<dbReference type="GO" id="GO:0005634">
    <property type="term" value="C:nucleus"/>
    <property type="evidence" value="ECO:0007669"/>
    <property type="project" value="UniProtKB-SubCell"/>
</dbReference>
<protein>
    <recommendedName>
        <fullName evidence="2">HTH psq-type domain-containing protein</fullName>
    </recommendedName>
</protein>
<reference evidence="3" key="2">
    <citation type="submission" date="2017-10" db="EMBL/GenBank/DDBJ databases">
        <title>Ladona fulva Genome sequencing and assembly.</title>
        <authorList>
            <person name="Murali S."/>
            <person name="Richards S."/>
            <person name="Bandaranaike D."/>
            <person name="Bellair M."/>
            <person name="Blankenburg K."/>
            <person name="Chao H."/>
            <person name="Dinh H."/>
            <person name="Doddapaneni H."/>
            <person name="Dugan-Rocha S."/>
            <person name="Elkadiri S."/>
            <person name="Gnanaolivu R."/>
            <person name="Hernandez B."/>
            <person name="Skinner E."/>
            <person name="Javaid M."/>
            <person name="Lee S."/>
            <person name="Li M."/>
            <person name="Ming W."/>
            <person name="Munidasa M."/>
            <person name="Muniz J."/>
            <person name="Nguyen L."/>
            <person name="Hughes D."/>
            <person name="Osuji N."/>
            <person name="Pu L.-L."/>
            <person name="Puazo M."/>
            <person name="Qu C."/>
            <person name="Quiroz J."/>
            <person name="Raj R."/>
            <person name="Weissenberger G."/>
            <person name="Xin Y."/>
            <person name="Zou X."/>
            <person name="Han Y."/>
            <person name="Worley K."/>
            <person name="Muzny D."/>
            <person name="Gibbs R."/>
        </authorList>
    </citation>
    <scope>NUCLEOTIDE SEQUENCE</scope>
    <source>
        <strain evidence="3">Sampled in the wild</strain>
    </source>
</reference>
<comment type="caution">
    <text evidence="3">The sequence shown here is derived from an EMBL/GenBank/DDBJ whole genome shotgun (WGS) entry which is preliminary data.</text>
</comment>
<evidence type="ECO:0000256" key="1">
    <source>
        <dbReference type="ARBA" id="ARBA00004123"/>
    </source>
</evidence>
<dbReference type="InterPro" id="IPR007889">
    <property type="entry name" value="HTH_Psq"/>
</dbReference>
<reference evidence="3" key="1">
    <citation type="submission" date="2013-04" db="EMBL/GenBank/DDBJ databases">
        <authorList>
            <person name="Qu J."/>
            <person name="Murali S.C."/>
            <person name="Bandaranaike D."/>
            <person name="Bellair M."/>
            <person name="Blankenburg K."/>
            <person name="Chao H."/>
            <person name="Dinh H."/>
            <person name="Doddapaneni H."/>
            <person name="Downs B."/>
            <person name="Dugan-Rocha S."/>
            <person name="Elkadiri S."/>
            <person name="Gnanaolivu R.D."/>
            <person name="Hernandez B."/>
            <person name="Javaid M."/>
            <person name="Jayaseelan J.C."/>
            <person name="Lee S."/>
            <person name="Li M."/>
            <person name="Ming W."/>
            <person name="Munidasa M."/>
            <person name="Muniz J."/>
            <person name="Nguyen L."/>
            <person name="Ongeri F."/>
            <person name="Osuji N."/>
            <person name="Pu L.-L."/>
            <person name="Puazo M."/>
            <person name="Qu C."/>
            <person name="Quiroz J."/>
            <person name="Raj R."/>
            <person name="Weissenberger G."/>
            <person name="Xin Y."/>
            <person name="Zou X."/>
            <person name="Han Y."/>
            <person name="Richards S."/>
            <person name="Worley K."/>
            <person name="Muzny D."/>
            <person name="Gibbs R."/>
        </authorList>
    </citation>
    <scope>NUCLEOTIDE SEQUENCE</scope>
    <source>
        <strain evidence="3">Sampled in the wild</strain>
    </source>
</reference>
<comment type="subcellular location">
    <subcellularLocation>
        <location evidence="1">Nucleus</location>
    </subcellularLocation>
</comment>
<evidence type="ECO:0000259" key="2">
    <source>
        <dbReference type="Pfam" id="PF05225"/>
    </source>
</evidence>
<proteinExistence type="predicted"/>
<feature type="domain" description="HTH psq-type" evidence="2">
    <location>
        <begin position="16"/>
        <end position="53"/>
    </location>
</feature>
<dbReference type="Gene3D" id="1.10.10.60">
    <property type="entry name" value="Homeodomain-like"/>
    <property type="match status" value="1"/>
</dbReference>
<dbReference type="Pfam" id="PF05225">
    <property type="entry name" value="HTH_psq"/>
    <property type="match status" value="1"/>
</dbReference>
<dbReference type="OrthoDB" id="6774475at2759"/>
<gene>
    <name evidence="3" type="ORF">J437_LFUL006971</name>
</gene>
<evidence type="ECO:0000313" key="4">
    <source>
        <dbReference type="Proteomes" id="UP000792457"/>
    </source>
</evidence>
<dbReference type="InterPro" id="IPR009057">
    <property type="entry name" value="Homeodomain-like_sf"/>
</dbReference>
<keyword evidence="4" id="KW-1185">Reference proteome</keyword>
<dbReference type="GO" id="GO:0003677">
    <property type="term" value="F:DNA binding"/>
    <property type="evidence" value="ECO:0007669"/>
    <property type="project" value="InterPro"/>
</dbReference>
<dbReference type="EMBL" id="KZ308333">
    <property type="protein sequence ID" value="KAG8227661.1"/>
    <property type="molecule type" value="Genomic_DNA"/>
</dbReference>